<accession>A0A6I9UDE1</accession>
<reference evidence="7" key="1">
    <citation type="submission" date="2025-08" db="UniProtKB">
        <authorList>
            <consortium name="RefSeq"/>
        </authorList>
    </citation>
    <scope>IDENTIFICATION</scope>
</reference>
<keyword evidence="2 3" id="KW-0539">Nucleus</keyword>
<dbReference type="InterPro" id="IPR005541">
    <property type="entry name" value="KNOX2"/>
</dbReference>
<dbReference type="GeneID" id="105172431"/>
<evidence type="ECO:0000256" key="2">
    <source>
        <dbReference type="ARBA" id="ARBA00023242"/>
    </source>
</evidence>
<gene>
    <name evidence="7" type="primary">LOC105172431</name>
</gene>
<protein>
    <submittedName>
        <fullName evidence="7">Homeobox protein knotted-1-like 1 isoform X2</fullName>
    </submittedName>
</protein>
<dbReference type="Pfam" id="PF03790">
    <property type="entry name" value="KNOX1"/>
    <property type="match status" value="1"/>
</dbReference>
<feature type="domain" description="ELK" evidence="5">
    <location>
        <begin position="218"/>
        <end position="238"/>
    </location>
</feature>
<dbReference type="PANTHER" id="PTHR48452">
    <property type="entry name" value="FUSED COMPOUND LEAF 1"/>
    <property type="match status" value="1"/>
</dbReference>
<evidence type="ECO:0000256" key="3">
    <source>
        <dbReference type="PROSITE-ProRule" id="PRU00559"/>
    </source>
</evidence>
<dbReference type="PANTHER" id="PTHR48452:SF1">
    <property type="entry name" value="FUSED COMPOUND LEAF 1"/>
    <property type="match status" value="1"/>
</dbReference>
<comment type="similarity">
    <text evidence="3">Belongs to the TALE/KNOX homeobox family.</text>
</comment>
<keyword evidence="6" id="KW-1185">Reference proteome</keyword>
<dbReference type="Pfam" id="PF03791">
    <property type="entry name" value="KNOX2"/>
    <property type="match status" value="1"/>
</dbReference>
<dbReference type="Proteomes" id="UP000504604">
    <property type="component" value="Linkage group LG10"/>
</dbReference>
<dbReference type="GO" id="GO:0005634">
    <property type="term" value="C:nucleus"/>
    <property type="evidence" value="ECO:0007669"/>
    <property type="project" value="UniProtKB-SubCell"/>
</dbReference>
<dbReference type="SMART" id="SM01188">
    <property type="entry name" value="ELK"/>
    <property type="match status" value="1"/>
</dbReference>
<dbReference type="PROSITE" id="PS51213">
    <property type="entry name" value="ELK"/>
    <property type="match status" value="1"/>
</dbReference>
<evidence type="ECO:0000256" key="4">
    <source>
        <dbReference type="SAM" id="MobiDB-lite"/>
    </source>
</evidence>
<name>A0A6I9UDE1_SESIN</name>
<dbReference type="Pfam" id="PF03789">
    <property type="entry name" value="ELK"/>
    <property type="match status" value="1"/>
</dbReference>
<dbReference type="Gene3D" id="1.10.10.60">
    <property type="entry name" value="Homeodomain-like"/>
    <property type="match status" value="1"/>
</dbReference>
<dbReference type="GO" id="GO:0003677">
    <property type="term" value="F:DNA binding"/>
    <property type="evidence" value="ECO:0007669"/>
    <property type="project" value="InterPro"/>
</dbReference>
<proteinExistence type="inferred from homology"/>
<evidence type="ECO:0000313" key="7">
    <source>
        <dbReference type="RefSeq" id="XP_011092152.1"/>
    </source>
</evidence>
<dbReference type="SMART" id="SM01255">
    <property type="entry name" value="KNOX1"/>
    <property type="match status" value="1"/>
</dbReference>
<evidence type="ECO:0000313" key="6">
    <source>
        <dbReference type="Proteomes" id="UP000504604"/>
    </source>
</evidence>
<evidence type="ECO:0000259" key="5">
    <source>
        <dbReference type="PROSITE" id="PS51213"/>
    </source>
</evidence>
<dbReference type="SMART" id="SM01256">
    <property type="entry name" value="KNOX2"/>
    <property type="match status" value="1"/>
</dbReference>
<dbReference type="OrthoDB" id="10056939at2759"/>
<dbReference type="AlphaFoldDB" id="A0A6I9UDE1"/>
<dbReference type="Gramene" id="SIN_1025907.t">
    <property type="protein sequence ID" value="SIN_1025907.t"/>
    <property type="gene ID" value="SIN_1025907"/>
</dbReference>
<dbReference type="InterPro" id="IPR005540">
    <property type="entry name" value="KNOX1"/>
</dbReference>
<feature type="region of interest" description="Disordered" evidence="4">
    <location>
        <begin position="183"/>
        <end position="210"/>
    </location>
</feature>
<organism evidence="6 7">
    <name type="scientific">Sesamum indicum</name>
    <name type="common">Oriental sesame</name>
    <name type="synonym">Sesamum orientale</name>
    <dbReference type="NCBI Taxonomy" id="4182"/>
    <lineage>
        <taxon>Eukaryota</taxon>
        <taxon>Viridiplantae</taxon>
        <taxon>Streptophyta</taxon>
        <taxon>Embryophyta</taxon>
        <taxon>Tracheophyta</taxon>
        <taxon>Spermatophyta</taxon>
        <taxon>Magnoliopsida</taxon>
        <taxon>eudicotyledons</taxon>
        <taxon>Gunneridae</taxon>
        <taxon>Pentapetalae</taxon>
        <taxon>asterids</taxon>
        <taxon>lamiids</taxon>
        <taxon>Lamiales</taxon>
        <taxon>Pedaliaceae</taxon>
        <taxon>Sesamum</taxon>
    </lineage>
</organism>
<sequence length="281" mass="32155">MDEVYRLDPSISCPMDSNSAGDDDVHHSVIRVMSGHHNHHTFALATDQTHQGRKGLEMTPLPLVDYTVKAQIANHPLYPYLISAYLDCRKVGAPPEMTSVLEVISKENHPMVSISSTTVGIGTDPELDAFMKWYCEILQKYKEKLSKPYEEATSFLSSIQSQLTNLCKETLLFNTNTNTNSCPSAPGDGCGRSNEDMRGRTHNESRDFSRRRREGDWELKEVLMRKYRGYLSSLRKELLRERKKGKLPEDARVALLDWWNEHYKWPYPTMHATMNGTCRLG</sequence>
<comment type="subcellular location">
    <subcellularLocation>
        <location evidence="1 3">Nucleus</location>
    </subcellularLocation>
</comment>
<dbReference type="InterPro" id="IPR005539">
    <property type="entry name" value="ELK_dom"/>
</dbReference>
<evidence type="ECO:0000256" key="1">
    <source>
        <dbReference type="ARBA" id="ARBA00004123"/>
    </source>
</evidence>
<dbReference type="RefSeq" id="XP_011092152.1">
    <property type="nucleotide sequence ID" value="XM_011093850.2"/>
</dbReference>
<feature type="compositionally biased region" description="Basic and acidic residues" evidence="4">
    <location>
        <begin position="193"/>
        <end position="210"/>
    </location>
</feature>